<keyword evidence="1" id="KW-0812">Transmembrane</keyword>
<dbReference type="Proteomes" id="UP000288805">
    <property type="component" value="Unassembled WGS sequence"/>
</dbReference>
<organism evidence="2 3">
    <name type="scientific">Vitis vinifera</name>
    <name type="common">Grape</name>
    <dbReference type="NCBI Taxonomy" id="29760"/>
    <lineage>
        <taxon>Eukaryota</taxon>
        <taxon>Viridiplantae</taxon>
        <taxon>Streptophyta</taxon>
        <taxon>Embryophyta</taxon>
        <taxon>Tracheophyta</taxon>
        <taxon>Spermatophyta</taxon>
        <taxon>Magnoliopsida</taxon>
        <taxon>eudicotyledons</taxon>
        <taxon>Gunneridae</taxon>
        <taxon>Pentapetalae</taxon>
        <taxon>rosids</taxon>
        <taxon>Vitales</taxon>
        <taxon>Vitaceae</taxon>
        <taxon>Viteae</taxon>
        <taxon>Vitis</taxon>
    </lineage>
</organism>
<comment type="caution">
    <text evidence="2">The sequence shown here is derived from an EMBL/GenBank/DDBJ whole genome shotgun (WGS) entry which is preliminary data.</text>
</comment>
<gene>
    <name evidence="2" type="ORF">CK203_051868</name>
</gene>
<feature type="transmembrane region" description="Helical" evidence="1">
    <location>
        <begin position="293"/>
        <end position="312"/>
    </location>
</feature>
<evidence type="ECO:0000313" key="2">
    <source>
        <dbReference type="EMBL" id="RVW81527.1"/>
    </source>
</evidence>
<keyword evidence="1" id="KW-1133">Transmembrane helix</keyword>
<accession>A0A438HAQ2</accession>
<dbReference type="AlphaFoldDB" id="A0A438HAQ2"/>
<protein>
    <submittedName>
        <fullName evidence="2">Uncharacterized protein</fullName>
    </submittedName>
</protein>
<evidence type="ECO:0000256" key="1">
    <source>
        <dbReference type="SAM" id="Phobius"/>
    </source>
</evidence>
<name>A0A438HAQ2_VITVI</name>
<sequence length="317" mass="36019">MARTAEPFPPLHRDTPRGREPPLLRWTSWCLEARQIVEALHIPFSQRILLFSPLVPVSRGTWSHIIQGDLTNLVLLWNELPPRMLLVDVGFYFGPYHLIMASLIHFEDKVHRRSSRGSTPFHYYSRDCCARSWSIWDFLLSLGSSATAFVESDSLSTNGISWWAILHSRVPPMVAPPCLQTRAGRAPGRDCTTSARTSGYFCCPAYDFYYSTSRPTTSSLYHHIGFGVSPGLLPPPQLPFRILKAYSSAEDTTLAKVHIPPPQDEPPIVTATPEDASSPPEAPLLIIGHSLSYCIYMLYYWRFVLVLILYILDWMYY</sequence>
<keyword evidence="1" id="KW-0472">Membrane</keyword>
<dbReference type="EMBL" id="QGNW01000252">
    <property type="protein sequence ID" value="RVW81527.1"/>
    <property type="molecule type" value="Genomic_DNA"/>
</dbReference>
<proteinExistence type="predicted"/>
<evidence type="ECO:0000313" key="3">
    <source>
        <dbReference type="Proteomes" id="UP000288805"/>
    </source>
</evidence>
<reference evidence="2 3" key="1">
    <citation type="journal article" date="2018" name="PLoS Genet.">
        <title>Population sequencing reveals clonal diversity and ancestral inbreeding in the grapevine cultivar Chardonnay.</title>
        <authorList>
            <person name="Roach M.J."/>
            <person name="Johnson D.L."/>
            <person name="Bohlmann J."/>
            <person name="van Vuuren H.J."/>
            <person name="Jones S.J."/>
            <person name="Pretorius I.S."/>
            <person name="Schmidt S.A."/>
            <person name="Borneman A.R."/>
        </authorList>
    </citation>
    <scope>NUCLEOTIDE SEQUENCE [LARGE SCALE GENOMIC DNA]</scope>
    <source>
        <strain evidence="3">cv. Chardonnay</strain>
        <tissue evidence="2">Leaf</tissue>
    </source>
</reference>
<feature type="transmembrane region" description="Helical" evidence="1">
    <location>
        <begin position="84"/>
        <end position="106"/>
    </location>
</feature>